<dbReference type="InterPro" id="IPR038161">
    <property type="entry name" value="VirB9/CagX/TrbG_C_sf"/>
</dbReference>
<dbReference type="AlphaFoldDB" id="A0A4P7L2H5"/>
<dbReference type="InterPro" id="IPR010258">
    <property type="entry name" value="Conjugal_tfr_TrbG/VirB9/CagX"/>
</dbReference>
<gene>
    <name evidence="3" type="primary">virB9</name>
    <name evidence="3" type="ORF">ArsFIN_55060</name>
</gene>
<organism evidence="3 4">
    <name type="scientific">Arsenophonus nasoniae</name>
    <name type="common">son-killer infecting Nasonia vitripennis</name>
    <dbReference type="NCBI Taxonomy" id="638"/>
    <lineage>
        <taxon>Bacteria</taxon>
        <taxon>Pseudomonadati</taxon>
        <taxon>Pseudomonadota</taxon>
        <taxon>Gammaproteobacteria</taxon>
        <taxon>Enterobacterales</taxon>
        <taxon>Morganellaceae</taxon>
        <taxon>Arsenophonus</taxon>
    </lineage>
</organism>
<evidence type="ECO:0000313" key="3">
    <source>
        <dbReference type="EMBL" id="QBY46895.1"/>
    </source>
</evidence>
<accession>A0A4P7L2H5</accession>
<name>A0A4P7L2H5_9GAMM</name>
<evidence type="ECO:0000313" key="4">
    <source>
        <dbReference type="Proteomes" id="UP000295134"/>
    </source>
</evidence>
<keyword evidence="3" id="KW-0614">Plasmid</keyword>
<sequence length="261" mass="29471">MNKSVFMMLLLFSYEALAVVIPKSSGLDSRVQEVFYQPDNVTVVKVKEGIATLIQLESDEVVDGDAAGMGLGDPLAWNVSVRGNNIFLRPIAEQPETNIALVTNKRTYSILLRSAGQNAPTFLMRFRYPPKPVVPNVLTGKTRQERSCTDGGWVNLAYQVKGSENLTPDAVWDDGIFTCIKWNNARDLPVVYRLLPDGKEQLVNYHMNKNIMVLHDVAAQFVMRLGQSVMNLRTEHTLKRRYNQKGTTTKQRLQERNNESI</sequence>
<reference evidence="3 4" key="1">
    <citation type="submission" date="2019-03" db="EMBL/GenBank/DDBJ databases">
        <title>Long-read sequencing reveals hyperdense prophage content in a complex bacterial symbiont genome.</title>
        <authorList>
            <person name="Frost C.L."/>
            <person name="Siozios S."/>
            <person name="Nadal-Jimenez P."/>
            <person name="Brockhurst M.A."/>
            <person name="King K.C."/>
            <person name="Darby A.C."/>
            <person name="Hurst G.D.D."/>
        </authorList>
    </citation>
    <scope>NUCLEOTIDE SEQUENCE [LARGE SCALE GENOMIC DNA]</scope>
    <source>
        <strain evidence="3 4">FIN</strain>
        <plasmid evidence="4">parsfin12</plasmid>
    </source>
</reference>
<evidence type="ECO:0000256" key="2">
    <source>
        <dbReference type="ARBA" id="ARBA00022729"/>
    </source>
</evidence>
<dbReference type="RefSeq" id="WP_135679200.1">
    <property type="nucleotide sequence ID" value="NZ_CP038624.1"/>
</dbReference>
<evidence type="ECO:0000256" key="1">
    <source>
        <dbReference type="ARBA" id="ARBA00006135"/>
    </source>
</evidence>
<dbReference type="KEGG" id="ans:ArsFIN_55060"/>
<proteinExistence type="inferred from homology"/>
<protein>
    <submittedName>
        <fullName evidence="3">Type IV secretion system protein virB9</fullName>
    </submittedName>
</protein>
<comment type="similarity">
    <text evidence="1">Belongs to the TrbG/VirB9 family.</text>
</comment>
<dbReference type="CDD" id="cd06911">
    <property type="entry name" value="VirB9_CagX_TrbG"/>
    <property type="match status" value="1"/>
</dbReference>
<dbReference type="InterPro" id="IPR033645">
    <property type="entry name" value="VirB9/CagX/TrbG_C"/>
</dbReference>
<keyword evidence="2" id="KW-0732">Signal</keyword>
<dbReference type="GeneID" id="39751687"/>
<dbReference type="Proteomes" id="UP000295134">
    <property type="component" value="Plasmid pArsFIN12"/>
</dbReference>
<dbReference type="Gene3D" id="2.60.40.2500">
    <property type="match status" value="1"/>
</dbReference>
<dbReference type="Pfam" id="PF03524">
    <property type="entry name" value="CagX"/>
    <property type="match status" value="1"/>
</dbReference>
<dbReference type="EMBL" id="CP038624">
    <property type="protein sequence ID" value="QBY46895.1"/>
    <property type="molecule type" value="Genomic_DNA"/>
</dbReference>
<geneLocation type="plasmid" evidence="4">
    <name>parsfin12</name>
</geneLocation>